<accession>A0ABN7STK5</accession>
<evidence type="ECO:0000313" key="2">
    <source>
        <dbReference type="EMBL" id="CAG5106097.1"/>
    </source>
</evidence>
<feature type="region of interest" description="Disordered" evidence="1">
    <location>
        <begin position="70"/>
        <end position="92"/>
    </location>
</feature>
<proteinExistence type="predicted"/>
<organism evidence="2 3">
    <name type="scientific">Oikopleura dioica</name>
    <name type="common">Tunicate</name>
    <dbReference type="NCBI Taxonomy" id="34765"/>
    <lineage>
        <taxon>Eukaryota</taxon>
        <taxon>Metazoa</taxon>
        <taxon>Chordata</taxon>
        <taxon>Tunicata</taxon>
        <taxon>Appendicularia</taxon>
        <taxon>Copelata</taxon>
        <taxon>Oikopleuridae</taxon>
        <taxon>Oikopleura</taxon>
    </lineage>
</organism>
<feature type="compositionally biased region" description="Basic residues" evidence="1">
    <location>
        <begin position="70"/>
        <end position="82"/>
    </location>
</feature>
<gene>
    <name evidence="2" type="ORF">OKIOD_LOCUS11446</name>
</gene>
<protein>
    <submittedName>
        <fullName evidence="2">Oidioi.mRNA.OKI2018_I69.chr1.g2681.t1.cds</fullName>
    </submittedName>
</protein>
<name>A0ABN7STK5_OIKDI</name>
<sequence>MVSNALEKSLRETKKDKQVILGRSLIGVRKTMPINLPKIGEDKKKKCKEGKCTNEDEECPEASEKLKPIKMKKVKPAKKKNKKTESKACVLL</sequence>
<keyword evidence="3" id="KW-1185">Reference proteome</keyword>
<evidence type="ECO:0000256" key="1">
    <source>
        <dbReference type="SAM" id="MobiDB-lite"/>
    </source>
</evidence>
<evidence type="ECO:0000313" key="3">
    <source>
        <dbReference type="Proteomes" id="UP001158576"/>
    </source>
</evidence>
<dbReference type="EMBL" id="OU015566">
    <property type="protein sequence ID" value="CAG5106097.1"/>
    <property type="molecule type" value="Genomic_DNA"/>
</dbReference>
<reference evidence="2 3" key="1">
    <citation type="submission" date="2021-04" db="EMBL/GenBank/DDBJ databases">
        <authorList>
            <person name="Bliznina A."/>
        </authorList>
    </citation>
    <scope>NUCLEOTIDE SEQUENCE [LARGE SCALE GENOMIC DNA]</scope>
</reference>
<dbReference type="Proteomes" id="UP001158576">
    <property type="component" value="Chromosome 1"/>
</dbReference>